<dbReference type="AlphaFoldDB" id="A0A645DM29"/>
<dbReference type="PANTHER" id="PTHR30501">
    <property type="entry name" value="UPF0597 PROTEIN YHAM"/>
    <property type="match status" value="1"/>
</dbReference>
<evidence type="ECO:0000313" key="2">
    <source>
        <dbReference type="EMBL" id="MPM90337.1"/>
    </source>
</evidence>
<dbReference type="GO" id="GO:0080146">
    <property type="term" value="F:L-cysteine desulfhydrase activity"/>
    <property type="evidence" value="ECO:0007669"/>
    <property type="project" value="TreeGrafter"/>
</dbReference>
<protein>
    <recommendedName>
        <fullName evidence="1">Serine dehydratase-like alpha subunit domain-containing protein</fullName>
    </recommendedName>
</protein>
<dbReference type="InterPro" id="IPR021144">
    <property type="entry name" value="UPF0597"/>
</dbReference>
<organism evidence="2">
    <name type="scientific">bioreactor metagenome</name>
    <dbReference type="NCBI Taxonomy" id="1076179"/>
    <lineage>
        <taxon>unclassified sequences</taxon>
        <taxon>metagenomes</taxon>
        <taxon>ecological metagenomes</taxon>
    </lineage>
</organism>
<dbReference type="GO" id="GO:0019450">
    <property type="term" value="P:L-cysteine catabolic process to pyruvate"/>
    <property type="evidence" value="ECO:0007669"/>
    <property type="project" value="TreeGrafter"/>
</dbReference>
<dbReference type="EMBL" id="VSSQ01037606">
    <property type="protein sequence ID" value="MPM90337.1"/>
    <property type="molecule type" value="Genomic_DNA"/>
</dbReference>
<feature type="domain" description="Serine dehydratase-like alpha subunit" evidence="1">
    <location>
        <begin position="2"/>
        <end position="82"/>
    </location>
</feature>
<proteinExistence type="predicted"/>
<dbReference type="Pfam" id="PF03313">
    <property type="entry name" value="SDH_alpha"/>
    <property type="match status" value="1"/>
</dbReference>
<accession>A0A645DM29</accession>
<name>A0A645DM29_9ZZZZ</name>
<comment type="caution">
    <text evidence="2">The sequence shown here is derived from an EMBL/GenBank/DDBJ whole genome shotgun (WGS) entry which is preliminary data.</text>
</comment>
<evidence type="ECO:0000259" key="1">
    <source>
        <dbReference type="Pfam" id="PF03313"/>
    </source>
</evidence>
<sequence length="89" mass="9345">MAHTIVNTLAITSGIVCDGAKASCAAKIATAVDAGILGYDMFLNGQQFLSGDGLVSSGVENTICNIGRLGREGMRETDREIIQMMTCDM</sequence>
<dbReference type="PANTHER" id="PTHR30501:SF2">
    <property type="entry name" value="UPF0597 PROTEIN YHAM"/>
    <property type="match status" value="1"/>
</dbReference>
<dbReference type="InterPro" id="IPR005130">
    <property type="entry name" value="Ser_deHydtase-like_asu"/>
</dbReference>
<reference evidence="2" key="1">
    <citation type="submission" date="2019-08" db="EMBL/GenBank/DDBJ databases">
        <authorList>
            <person name="Kucharzyk K."/>
            <person name="Murdoch R.W."/>
            <person name="Higgins S."/>
            <person name="Loffler F."/>
        </authorList>
    </citation>
    <scope>NUCLEOTIDE SEQUENCE</scope>
</reference>
<gene>
    <name evidence="2" type="ORF">SDC9_137458</name>
</gene>